<sequence length="884" mass="96816">MTDGLWGNVTMTKETNRPALRVGATILTLAAVPPDSVLAQQAFALDPVTLAETDETGTEIATGDADDSGTTALGADAVQIRSDGSGDANTALTSLPNVQYRDTPFDSGVNVDDILDLKPLEFSISGGRVSGNAIRLNGTGIGSATGNTHPHTSEDLSRQTGNPGTYSFYGLHSQTQFVPSAMVDSIEVRDSNISAEYGGFEGGVVDYTLTQPDAARASGKVSLSFQNDALVHYRLGTEDGDNPDRVPKPDFSKREVSAEFNQPLGENTAVIFGFGRRMAEATKAKEPQYRPLTADDDSRSDFWRLSLAHEFENGDQLELNGYLTDYSQGWDSPWTQDYHLDVETRNLSLDASYTRQLGGFDLGPASLSNVKLTLGAVHQDNEASNSTDQNTFLSWFGSYFSTLRGQSYHTDAFDAWCDTPDTPSAAEDYHACRRGGYGSKSYSDTRNRIEAELEADLGGGRFKFGAYVERVDARQSGDGFTSYTSSTYLDASDPFGSFTCPAGDPACIDDQYLRARIVQDAYDISTDATLAEAYLEYDRSFGDFGLRGGLRFSYNDVLKNTDIAPRLSASWTPGPDFAVVAGANRYFSGEYISYAIHDALPRGANERRSHDATTGEVGAWTPFLDLGSYSYTQDGLKTPYVDETSLAVMYRDAWTRGTWRLKLIDRQGRDQFARSADSTGSNNLLSNDGTTEYRSVSLEYEKRWRGGGALDDVGLYLSGVWADSDMSNDTYFGDEGDIGDDEFIWYDGRSYTRNEFDQRTGRRDIPVRATVELGSNWKNGRFGLGVGADVSFAYTGVRNTDERETHSHPTYGARTHDVYEDYEFDTAVSAFLTARVRLAQLRGGDLDLNVKVANLFDDTGGGTATDSNPWIPGRSFYVGTTYSW</sequence>
<dbReference type="Proteomes" id="UP000244037">
    <property type="component" value="Unassembled WGS sequence"/>
</dbReference>
<evidence type="ECO:0000313" key="2">
    <source>
        <dbReference type="Proteomes" id="UP000244037"/>
    </source>
</evidence>
<comment type="caution">
    <text evidence="1">The sequence shown here is derived from an EMBL/GenBank/DDBJ whole genome shotgun (WGS) entry which is preliminary data.</text>
</comment>
<dbReference type="AlphaFoldDB" id="A0A8E2VKE2"/>
<dbReference type="EMBL" id="QAYC01000004">
    <property type="protein sequence ID" value="PTW50419.1"/>
    <property type="molecule type" value="Genomic_DNA"/>
</dbReference>
<organism evidence="1 2">
    <name type="scientific">Rhodovulum kholense</name>
    <dbReference type="NCBI Taxonomy" id="453584"/>
    <lineage>
        <taxon>Bacteria</taxon>
        <taxon>Pseudomonadati</taxon>
        <taxon>Pseudomonadota</taxon>
        <taxon>Alphaproteobacteria</taxon>
        <taxon>Rhodobacterales</taxon>
        <taxon>Paracoccaceae</taxon>
        <taxon>Rhodovulum</taxon>
    </lineage>
</organism>
<proteinExistence type="predicted"/>
<gene>
    <name evidence="1" type="ORF">C8N38_10453</name>
</gene>
<dbReference type="SUPFAM" id="SSF56935">
    <property type="entry name" value="Porins"/>
    <property type="match status" value="1"/>
</dbReference>
<accession>A0A8E2VKE2</accession>
<reference evidence="1 2" key="1">
    <citation type="submission" date="2018-04" db="EMBL/GenBank/DDBJ databases">
        <title>Genomic Encyclopedia of Archaeal and Bacterial Type Strains, Phase II (KMG-II): from individual species to whole genera.</title>
        <authorList>
            <person name="Goeker M."/>
        </authorList>
    </citation>
    <scope>NUCLEOTIDE SEQUENCE [LARGE SCALE GENOMIC DNA]</scope>
    <source>
        <strain evidence="1 2">DSM 19783</strain>
    </source>
</reference>
<name>A0A8E2VKE2_9RHOB</name>
<evidence type="ECO:0008006" key="3">
    <source>
        <dbReference type="Google" id="ProtNLM"/>
    </source>
</evidence>
<protein>
    <recommendedName>
        <fullName evidence="3">Outer membrane receptor protein involved in Fe transport</fullName>
    </recommendedName>
</protein>
<evidence type="ECO:0000313" key="1">
    <source>
        <dbReference type="EMBL" id="PTW50419.1"/>
    </source>
</evidence>
<keyword evidence="2" id="KW-1185">Reference proteome</keyword>